<evidence type="ECO:0000259" key="1">
    <source>
        <dbReference type="Pfam" id="PF13905"/>
    </source>
</evidence>
<dbReference type="InterPro" id="IPR012336">
    <property type="entry name" value="Thioredoxin-like_fold"/>
</dbReference>
<protein>
    <recommendedName>
        <fullName evidence="1">Thioredoxin-like fold domain-containing protein</fullName>
    </recommendedName>
</protein>
<dbReference type="PANTHER" id="PTHR46762:SF1">
    <property type="entry name" value="NUCLEOREDOXIN-LIKE PROTEIN 2"/>
    <property type="match status" value="1"/>
</dbReference>
<dbReference type="InterPro" id="IPR029519">
    <property type="entry name" value="RdCVF2"/>
</dbReference>
<evidence type="ECO:0000313" key="2">
    <source>
        <dbReference type="EMBL" id="PZC74139.1"/>
    </source>
</evidence>
<dbReference type="GO" id="GO:0007600">
    <property type="term" value="P:sensory perception"/>
    <property type="evidence" value="ECO:0007669"/>
    <property type="project" value="InterPro"/>
</dbReference>
<keyword evidence="3" id="KW-1185">Reference proteome</keyword>
<dbReference type="AlphaFoldDB" id="A0A2W1BG85"/>
<dbReference type="Proteomes" id="UP000249218">
    <property type="component" value="Unassembled WGS sequence"/>
</dbReference>
<dbReference type="OrthoDB" id="189920at2759"/>
<dbReference type="GO" id="GO:0045494">
    <property type="term" value="P:photoreceptor cell maintenance"/>
    <property type="evidence" value="ECO:0007669"/>
    <property type="project" value="InterPro"/>
</dbReference>
<gene>
    <name evidence="2" type="primary">HaOG208258</name>
    <name evidence="2" type="ORF">B5X24_HaOG208258</name>
</gene>
<sequence>MDKNREKKTKQEPSIYFTPFNWLKDAKIYNHKYERVPSAWMTDNVDCIILYFSMRNVDRPDDIMYQFYEWYENARYINLPIEVINVPMDETKENMCHGYDEQANWFTLMYNDPLILTLQYIYAICSVPHLVIIRTDCSVVSQHGILDLDKYGINAFITWMSTSAAACTPKRLSKELKMYGPKWKYLTAGVGKTDKPDYTRKFSIMQKPDETTSIGMSIRTSDLSDKLPLNQP</sequence>
<dbReference type="OMA" id="HWIEENA"/>
<organism evidence="2 3">
    <name type="scientific">Helicoverpa armigera</name>
    <name type="common">Cotton bollworm</name>
    <name type="synonym">Heliothis armigera</name>
    <dbReference type="NCBI Taxonomy" id="29058"/>
    <lineage>
        <taxon>Eukaryota</taxon>
        <taxon>Metazoa</taxon>
        <taxon>Ecdysozoa</taxon>
        <taxon>Arthropoda</taxon>
        <taxon>Hexapoda</taxon>
        <taxon>Insecta</taxon>
        <taxon>Pterygota</taxon>
        <taxon>Neoptera</taxon>
        <taxon>Endopterygota</taxon>
        <taxon>Lepidoptera</taxon>
        <taxon>Glossata</taxon>
        <taxon>Ditrysia</taxon>
        <taxon>Noctuoidea</taxon>
        <taxon>Noctuidae</taxon>
        <taxon>Heliothinae</taxon>
        <taxon>Helicoverpa</taxon>
    </lineage>
</organism>
<dbReference type="EMBL" id="KZ150066">
    <property type="protein sequence ID" value="PZC74139.1"/>
    <property type="molecule type" value="Genomic_DNA"/>
</dbReference>
<proteinExistence type="predicted"/>
<reference evidence="2 3" key="1">
    <citation type="journal article" date="2017" name="BMC Biol.">
        <title>Genomic innovations, transcriptional plasticity and gene loss underlying the evolution and divergence of two highly polyphagous and invasive Helicoverpa pest species.</title>
        <authorList>
            <person name="Pearce S.L."/>
            <person name="Clarke D.F."/>
            <person name="East P.D."/>
            <person name="Elfekih S."/>
            <person name="Gordon K.H."/>
            <person name="Jermiin L.S."/>
            <person name="McGaughran A."/>
            <person name="Oakeshott J.G."/>
            <person name="Papanikolaou A."/>
            <person name="Perera O.P."/>
            <person name="Rane R.V."/>
            <person name="Richards S."/>
            <person name="Tay W.T."/>
            <person name="Walsh T.K."/>
            <person name="Anderson A."/>
            <person name="Anderson C.J."/>
            <person name="Asgari S."/>
            <person name="Board P.G."/>
            <person name="Bretschneider A."/>
            <person name="Campbell P.M."/>
            <person name="Chertemps T."/>
            <person name="Christeller J.T."/>
            <person name="Coppin C.W."/>
            <person name="Downes S.J."/>
            <person name="Duan G."/>
            <person name="Farnsworth C.A."/>
            <person name="Good R.T."/>
            <person name="Han L.B."/>
            <person name="Han Y.C."/>
            <person name="Hatje K."/>
            <person name="Horne I."/>
            <person name="Huang Y.P."/>
            <person name="Hughes D.S."/>
            <person name="Jacquin-Joly E."/>
            <person name="James W."/>
            <person name="Jhangiani S."/>
            <person name="Kollmar M."/>
            <person name="Kuwar S.S."/>
            <person name="Li S."/>
            <person name="Liu N.Y."/>
            <person name="Maibeche M.T."/>
            <person name="Miller J.R."/>
            <person name="Montagne N."/>
            <person name="Perry T."/>
            <person name="Qu J."/>
            <person name="Song S.V."/>
            <person name="Sutton G.G."/>
            <person name="Vogel H."/>
            <person name="Walenz B.P."/>
            <person name="Xu W."/>
            <person name="Zhang H.J."/>
            <person name="Zou Z."/>
            <person name="Batterham P."/>
            <person name="Edwards O.R."/>
            <person name="Feyereisen R."/>
            <person name="Gibbs R.A."/>
            <person name="Heckel D.G."/>
            <person name="McGrath A."/>
            <person name="Robin C."/>
            <person name="Scherer S.E."/>
            <person name="Worley K.C."/>
            <person name="Wu Y.D."/>
        </authorList>
    </citation>
    <scope>NUCLEOTIDE SEQUENCE [LARGE SCALE GENOMIC DNA]</scope>
    <source>
        <strain evidence="2">Harm_GR_Male_#8</strain>
        <tissue evidence="2">Whole organism</tissue>
    </source>
</reference>
<dbReference type="PANTHER" id="PTHR46762">
    <property type="entry name" value="NUCLEOREDOXIN-LIKE PROTEIN 2"/>
    <property type="match status" value="1"/>
</dbReference>
<dbReference type="Pfam" id="PF13905">
    <property type="entry name" value="Thioredoxin_8"/>
    <property type="match status" value="1"/>
</dbReference>
<accession>A0A2W1BG85</accession>
<evidence type="ECO:0000313" key="3">
    <source>
        <dbReference type="Proteomes" id="UP000249218"/>
    </source>
</evidence>
<dbReference type="Gene3D" id="3.40.30.10">
    <property type="entry name" value="Glutaredoxin"/>
    <property type="match status" value="1"/>
</dbReference>
<feature type="domain" description="Thioredoxin-like fold" evidence="1">
    <location>
        <begin position="47"/>
        <end position="139"/>
    </location>
</feature>
<name>A0A2W1BG85_HELAM</name>